<dbReference type="InterPro" id="IPR013424">
    <property type="entry name" value="Ice-binding_C"/>
</dbReference>
<proteinExistence type="predicted"/>
<protein>
    <submittedName>
        <fullName evidence="2">Uncharacterized protein</fullName>
    </submittedName>
</protein>
<keyword evidence="1" id="KW-0732">Signal</keyword>
<dbReference type="NCBIfam" id="TIGR02595">
    <property type="entry name" value="PEP_CTERM"/>
    <property type="match status" value="1"/>
</dbReference>
<evidence type="ECO:0000256" key="1">
    <source>
        <dbReference type="SAM" id="SignalP"/>
    </source>
</evidence>
<dbReference type="AlphaFoldDB" id="A0A1Z3HFU1"/>
<keyword evidence="3" id="KW-1185">Reference proteome</keyword>
<organism evidence="2 3">
    <name type="scientific">Halomicronema hongdechloris C2206</name>
    <dbReference type="NCBI Taxonomy" id="1641165"/>
    <lineage>
        <taxon>Bacteria</taxon>
        <taxon>Bacillati</taxon>
        <taxon>Cyanobacteriota</taxon>
        <taxon>Cyanophyceae</taxon>
        <taxon>Nodosilineales</taxon>
        <taxon>Nodosilineaceae</taxon>
        <taxon>Halomicronema</taxon>
    </lineage>
</organism>
<reference evidence="2 3" key="1">
    <citation type="journal article" date="2016" name="Biochim. Biophys. Acta">
        <title>Characterization of red-shifted phycobilisomes isolated from the chlorophyll f-containing cyanobacterium Halomicronema hongdechloris.</title>
        <authorList>
            <person name="Li Y."/>
            <person name="Lin Y."/>
            <person name="Garvey C.J."/>
            <person name="Birch D."/>
            <person name="Corkery R.W."/>
            <person name="Loughlin P.C."/>
            <person name="Scheer H."/>
            <person name="Willows R.D."/>
            <person name="Chen M."/>
        </authorList>
    </citation>
    <scope>NUCLEOTIDE SEQUENCE [LARGE SCALE GENOMIC DNA]</scope>
    <source>
        <strain evidence="2 3">C2206</strain>
    </source>
</reference>
<dbReference type="NCBIfam" id="NF041929">
    <property type="entry name" value="Xrt_dep_XDP2"/>
    <property type="match status" value="1"/>
</dbReference>
<feature type="chain" id="PRO_5013323384" evidence="1">
    <location>
        <begin position="27"/>
        <end position="258"/>
    </location>
</feature>
<gene>
    <name evidence="2" type="ORF">XM38_000760</name>
</gene>
<dbReference type="OrthoDB" id="488914at2"/>
<accession>A0A1Z3HFU1</accession>
<evidence type="ECO:0000313" key="3">
    <source>
        <dbReference type="Proteomes" id="UP000191901"/>
    </source>
</evidence>
<dbReference type="EMBL" id="CP021983">
    <property type="protein sequence ID" value="ASC69150.1"/>
    <property type="molecule type" value="Genomic_DNA"/>
</dbReference>
<sequence length="258" mass="26821">MKVSHIVSYLGALAGSLSTITGSAQAASFTPFLFQTHWSGNPPQGDVLLNAVTIDGKTVSDFATVTDASILYNPPYTGGNSGAASSDHGDQTTLQALAPEGPMVEDPTDADVVASLGNLNLNSIIDTEDKGTATLKVGFGQAQNHFLFWERGLNSDLQVEALDDAGTVLASFTITRDLWENAGFQINTTEIANTQSVGALGLKLDGAGASWLQLSSNATSKGPDYKVVAAQVPEPATVIGLGIVAGALTLTRRRQCPQ</sequence>
<dbReference type="KEGG" id="hhg:XM38_000760"/>
<feature type="signal peptide" evidence="1">
    <location>
        <begin position="1"/>
        <end position="26"/>
    </location>
</feature>
<dbReference type="Proteomes" id="UP000191901">
    <property type="component" value="Chromosome"/>
</dbReference>
<dbReference type="RefSeq" id="WP_080805727.1">
    <property type="nucleotide sequence ID" value="NZ_CP021983.2"/>
</dbReference>
<evidence type="ECO:0000313" key="2">
    <source>
        <dbReference type="EMBL" id="ASC69150.1"/>
    </source>
</evidence>
<name>A0A1Z3HFU1_9CYAN</name>